<dbReference type="InterPro" id="IPR027417">
    <property type="entry name" value="P-loop_NTPase"/>
</dbReference>
<evidence type="ECO:0000259" key="12">
    <source>
        <dbReference type="PROSITE" id="PS50893"/>
    </source>
</evidence>
<dbReference type="GeneID" id="17352237"/>
<dbReference type="PANTHER" id="PTHR24223:SF443">
    <property type="entry name" value="MULTIDRUG-RESISTANCE LIKE PROTEIN 1, ISOFORM I"/>
    <property type="match status" value="1"/>
</dbReference>
<dbReference type="Pfam" id="PF12708">
    <property type="entry name" value="Pect-lyase_RHGA_epim"/>
    <property type="match status" value="1"/>
</dbReference>
<dbReference type="GO" id="GO:0016887">
    <property type="term" value="F:ATP hydrolysis activity"/>
    <property type="evidence" value="ECO:0007669"/>
    <property type="project" value="InterPro"/>
</dbReference>
<dbReference type="STRING" id="554065.E1ZN61"/>
<dbReference type="PROSITE" id="PS00211">
    <property type="entry name" value="ABC_TRANSPORTER_1"/>
    <property type="match status" value="1"/>
</dbReference>
<dbReference type="InterPro" id="IPR012334">
    <property type="entry name" value="Pectin_lyas_fold"/>
</dbReference>
<evidence type="ECO:0000256" key="3">
    <source>
        <dbReference type="ARBA" id="ARBA00022448"/>
    </source>
</evidence>
<keyword evidence="4 11" id="KW-0812">Transmembrane</keyword>
<feature type="region of interest" description="Disordered" evidence="10">
    <location>
        <begin position="1328"/>
        <end position="1352"/>
    </location>
</feature>
<dbReference type="PROSITE" id="PS50893">
    <property type="entry name" value="ABC_TRANSPORTER_2"/>
    <property type="match status" value="2"/>
</dbReference>
<feature type="domain" description="ABC transmembrane type-1" evidence="13">
    <location>
        <begin position="469"/>
        <end position="678"/>
    </location>
</feature>
<evidence type="ECO:0000256" key="7">
    <source>
        <dbReference type="ARBA" id="ARBA00022840"/>
    </source>
</evidence>
<evidence type="ECO:0008006" key="16">
    <source>
        <dbReference type="Google" id="ProtNLM"/>
    </source>
</evidence>
<reference evidence="14 15" key="1">
    <citation type="journal article" date="2010" name="Plant Cell">
        <title>The Chlorella variabilis NC64A genome reveals adaptation to photosymbiosis, coevolution with viruses, and cryptic sex.</title>
        <authorList>
            <person name="Blanc G."/>
            <person name="Duncan G."/>
            <person name="Agarkova I."/>
            <person name="Borodovsky M."/>
            <person name="Gurnon J."/>
            <person name="Kuo A."/>
            <person name="Lindquist E."/>
            <person name="Lucas S."/>
            <person name="Pangilinan J."/>
            <person name="Polle J."/>
            <person name="Salamov A."/>
            <person name="Terry A."/>
            <person name="Yamada T."/>
            <person name="Dunigan D.D."/>
            <person name="Grigoriev I.V."/>
            <person name="Claverie J.M."/>
            <person name="Van Etten J.L."/>
        </authorList>
    </citation>
    <scope>NUCLEOTIDE SEQUENCE [LARGE SCALE GENOMIC DNA]</scope>
    <source>
        <strain evidence="14 15">NC64A</strain>
    </source>
</reference>
<dbReference type="SUPFAM" id="SSF90123">
    <property type="entry name" value="ABC transporter transmembrane region"/>
    <property type="match status" value="2"/>
</dbReference>
<feature type="compositionally biased region" description="Pro residues" evidence="10">
    <location>
        <begin position="1744"/>
        <end position="1753"/>
    </location>
</feature>
<feature type="domain" description="ABC transporter" evidence="12">
    <location>
        <begin position="1384"/>
        <end position="1619"/>
    </location>
</feature>
<keyword evidence="7" id="KW-0067">ATP-binding</keyword>
<dbReference type="InterPro" id="IPR036640">
    <property type="entry name" value="ABC1_TM_sf"/>
</dbReference>
<sequence>MVPLLAQRGRIRSQAPRTWHPDPQPLHAERSRQCPGRGVRAAAKRGGGSGGATHKSKKSKELDEVAAFEQLMCDWDDAFAADCYDNERAARMARLAEEGYQHHGRGFVFVRSRLDKRSRKARNDSGASKGFGAAAKALSVEQGTPLENNPQLHLLSWTACYIASSQLDSLGGLFSTQEGVLLPDSGSLLTDGGSGASGSNAADAVGELQRVLRGQDLSQLRGYVGAPPQARPASGSDDDGSSTTGSNNGAAGEGSEVEEGTAMGGIRRYEPESGELVVLLSCKIGGKPAVGAELLAVAQAEDGKHAPGASPDTRLCKEPSQSAFDLWSFGWMNKIVPAARRGEVEVADLPLPEAQQAEPCYEELNTNWEAAVQEAKKAGKEPKLMKVLWKTYGKDIVLAGIFKLMWSVFVILGAYYFTRSILMCIRTLEGKDDSIYDTEWKGWVLTGFFFLDAWLLGMMLQRMAFNCLKVGIKARAALTTMIARKCYNMAHLTKDTAAEAVGFVASDINKVFEGIQEVHYLWGAPVEAGAILALLGTLVGVYCIGGVIIVCMVVPLQYYFGYKIIKNKIKNAPNVTERWSIIQEILPAMKLVKYYAWERFFEKHVADMRTRERHYMFWNAVVKTVNVTMVFGVPPMVTFAVLVPYELWHVDSSTSEPYIKPQTAFTMLSLFNVLRFPLVVLPKAMRCVSEALRSVGNLEKFLAEPVAPRQDLEGKPGAQLSKAVLRHEMDTSGFTLRVPEFSVKAGELVAVVGRVGAGKSSILQAMLGNMQTASGLAKCQHSASSCLPFLVEGTAHSGGRIAYVPQTAWCQNLSLRDNITFGQPWDEAKYKQVIHACALELDLAILAAGDQSKAGLRGINLSGGQRQRLNLARCAYFDGDLVLLDNALSAVDHHTAHHIFEHCVRGMFRDKATVLVTHQVEFLPQCDKVAIMDDGTCVYFGPWNAAAQQLLSKYLPASHLLAAGGNAEQPRDTKKKVVKKEETKKTEDAGKAKRVHSASLTLKSALWEYCWDARWIIFCLSLFFFLTAQASRQLADYFIRWWTRDHYNKYGVLCIDEGDNPCGPLFYVQYYGILGLLCFIVLMAFRGAFLYTWSLGASYRQHEKSIHRVLYAPLGFFLTTPVGDLLVSFTKDQDVMDDALPDALYYAGIYGLILLATAITVSVTIPLFSALAGGLFVVSGIMLAIYLPAATHLKKLRMGTSGDVVTLIAEALDGLGVIQAYGKQAYFTTITSQYVNDAHRALFGAESLNLWLAFICDFFGACMVLSVACFGIGQWSTLGSSSVGLAFSQSIQMLVFYTWSIRLVAECIGLFGSAEKIAWLANHTPQEAGSLDPPSLPGSGETKAAPKKRGTAGKFLPPLKDEDLAIVPTGGPKLPSGWPRTGVLEFNQVVMKYAPHLPPALRGVSFKVKSGDKVGVVGRTGSGKSTLLLALYRMFNLESGAITLDGIDISTLTLEQLRRGLSVIPQEPTVFSGTVRTNLDPFGEFGADAILWEALRDCGLEEQVKACGGLDAKLDGTGGNAWSIGQQQLMCLARAALKKVPVLCLDEATAAMDPHTEAHVLEIIERIFSDRTMLTIAHRLDNVIRSDLVVVMDAGQVCEMGTPDELLANPQSAFSQLVDKTGAASAAALRKMAADFLDERARGQKLGFKPRPSLEESHICVAPSPSLILSTLLFPPAFMANVTALLLPKPVLSHAPVSSQTVNTYIRLNIIQLQCNVLHPATKEATWSSRRITFTAHLSSSGSKPPPPLPPLTELPEGRGLDWSSAGYRDGREAIPSPSAKYSAADYGAAGDGVTDDTQALQVAVAAAHEDDEGGVVYLGAGTFVLTQPLSIAGSNVVIRGAGEDATTIFVPLPLSDVFPGTWSMDASGKVTSPWITRGGFLAFSGRRTKSSDSSTLLATVAGSVEQGASVIPVDSTAEFRLGQWVRIIINDASTDASAGGGTLERGSSEVQESETMIAEGATGGGAGVRAQWTGVLHAFEPTVQCSGVEQLTIRFNHSMMAAHLAERGYNAIELEDVVDCWIRQVTILNADNAIRLRGTDHSTLSGQACSGGGVVAVVPVWCRRGLPSPADVTVGVTELRWEPDTREVNGHHAITVSKGHANLVTRFRITAPFYHDISLEGGALLNVISSGGGANLNLDLHRSGPWGNLFSQLGMGLAARPFDAGGRDGRGAHAGRQNTFWNLQPGDVAAAAPALQPSAAAGDARRLLVDGDSLLHAGTGQARLLRQLEADDSAEPLLLPSCEFGPLLNFVGGFAGELCKSSGWLVAGLPDDRPDLHASQVTARLQHGAADNKTHA</sequence>
<feature type="transmembrane region" description="Helical" evidence="11">
    <location>
        <begin position="1143"/>
        <end position="1163"/>
    </location>
</feature>
<feature type="region of interest" description="Disordered" evidence="10">
    <location>
        <begin position="965"/>
        <end position="985"/>
    </location>
</feature>
<dbReference type="InterPro" id="IPR044726">
    <property type="entry name" value="ABCC_6TM_D2"/>
</dbReference>
<organism evidence="15">
    <name type="scientific">Chlorella variabilis</name>
    <name type="common">Green alga</name>
    <dbReference type="NCBI Taxonomy" id="554065"/>
    <lineage>
        <taxon>Eukaryota</taxon>
        <taxon>Viridiplantae</taxon>
        <taxon>Chlorophyta</taxon>
        <taxon>core chlorophytes</taxon>
        <taxon>Trebouxiophyceae</taxon>
        <taxon>Chlorellales</taxon>
        <taxon>Chlorellaceae</taxon>
        <taxon>Chlorella clade</taxon>
        <taxon>Chlorella</taxon>
    </lineage>
</organism>
<keyword evidence="15" id="KW-1185">Reference proteome</keyword>
<dbReference type="PROSITE" id="PS50929">
    <property type="entry name" value="ABC_TM1F"/>
    <property type="match status" value="2"/>
</dbReference>
<dbReference type="Gene3D" id="1.20.1560.10">
    <property type="entry name" value="ABC transporter type 1, transmembrane domain"/>
    <property type="match status" value="2"/>
</dbReference>
<feature type="region of interest" description="Disordered" evidence="10">
    <location>
        <begin position="1737"/>
        <end position="1768"/>
    </location>
</feature>
<evidence type="ECO:0000256" key="11">
    <source>
        <dbReference type="SAM" id="Phobius"/>
    </source>
</evidence>
<dbReference type="GO" id="GO:0005774">
    <property type="term" value="C:vacuolar membrane"/>
    <property type="evidence" value="ECO:0007669"/>
    <property type="project" value="UniProtKB-SubCell"/>
</dbReference>
<evidence type="ECO:0000256" key="6">
    <source>
        <dbReference type="ARBA" id="ARBA00022741"/>
    </source>
</evidence>
<feature type="transmembrane region" description="Helical" evidence="11">
    <location>
        <begin position="1250"/>
        <end position="1273"/>
    </location>
</feature>
<evidence type="ECO:0000256" key="8">
    <source>
        <dbReference type="ARBA" id="ARBA00022989"/>
    </source>
</evidence>
<comment type="similarity">
    <text evidence="2">Belongs to the ABC transporter superfamily. ABCC family. Conjugate transporter (TC 3.A.1.208) subfamily.</text>
</comment>
<feature type="compositionally biased region" description="Low complexity" evidence="10">
    <location>
        <begin position="241"/>
        <end position="254"/>
    </location>
</feature>
<dbReference type="InterPro" id="IPR044746">
    <property type="entry name" value="ABCC_6TM_D1"/>
</dbReference>
<feature type="transmembrane region" description="Helical" evidence="11">
    <location>
        <begin position="1070"/>
        <end position="1093"/>
    </location>
</feature>
<evidence type="ECO:0000313" key="14">
    <source>
        <dbReference type="EMBL" id="EFN52914.1"/>
    </source>
</evidence>
<feature type="domain" description="ABC transmembrane type-1" evidence="13">
    <location>
        <begin position="1020"/>
        <end position="1313"/>
    </location>
</feature>
<dbReference type="CDD" id="cd03250">
    <property type="entry name" value="ABCC_MRP_domain1"/>
    <property type="match status" value="1"/>
</dbReference>
<dbReference type="RefSeq" id="XP_005845016.1">
    <property type="nucleotide sequence ID" value="XM_005844954.1"/>
</dbReference>
<feature type="transmembrane region" description="Helical" evidence="11">
    <location>
        <begin position="396"/>
        <end position="417"/>
    </location>
</feature>
<evidence type="ECO:0000256" key="1">
    <source>
        <dbReference type="ARBA" id="ARBA00004128"/>
    </source>
</evidence>
<evidence type="ECO:0000256" key="2">
    <source>
        <dbReference type="ARBA" id="ARBA00009726"/>
    </source>
</evidence>
<gene>
    <name evidence="14" type="ORF">CHLNCDRAFT_58775</name>
</gene>
<protein>
    <recommendedName>
        <fullName evidence="16">ABC transporter</fullName>
    </recommendedName>
</protein>
<dbReference type="Gene3D" id="2.160.20.10">
    <property type="entry name" value="Single-stranded right-handed beta-helix, Pectin lyase-like"/>
    <property type="match status" value="1"/>
</dbReference>
<evidence type="ECO:0000313" key="15">
    <source>
        <dbReference type="Proteomes" id="UP000008141"/>
    </source>
</evidence>
<dbReference type="InterPro" id="IPR011050">
    <property type="entry name" value="Pectin_lyase_fold/virulence"/>
</dbReference>
<feature type="transmembrane region" description="Helical" evidence="11">
    <location>
        <begin position="530"/>
        <end position="560"/>
    </location>
</feature>
<proteinExistence type="inferred from homology"/>
<dbReference type="InterPro" id="IPR017871">
    <property type="entry name" value="ABC_transporter-like_CS"/>
</dbReference>
<feature type="transmembrane region" description="Helical" evidence="11">
    <location>
        <begin position="1170"/>
        <end position="1189"/>
    </location>
</feature>
<dbReference type="CDD" id="cd03244">
    <property type="entry name" value="ABCC_MRP_domain2"/>
    <property type="match status" value="1"/>
</dbReference>
<keyword evidence="3" id="KW-0813">Transport</keyword>
<dbReference type="CDD" id="cd18579">
    <property type="entry name" value="ABC_6TM_ABCC_D1"/>
    <property type="match status" value="1"/>
</dbReference>
<dbReference type="SUPFAM" id="SSF52540">
    <property type="entry name" value="P-loop containing nucleoside triphosphate hydrolases"/>
    <property type="match status" value="2"/>
</dbReference>
<dbReference type="Gene3D" id="3.40.50.300">
    <property type="entry name" value="P-loop containing nucleotide triphosphate hydrolases"/>
    <property type="match status" value="2"/>
</dbReference>
<dbReference type="InterPro" id="IPR011527">
    <property type="entry name" value="ABC1_TM_dom"/>
</dbReference>
<dbReference type="InterPro" id="IPR050173">
    <property type="entry name" value="ABC_transporter_C-like"/>
</dbReference>
<dbReference type="InterPro" id="IPR003439">
    <property type="entry name" value="ABC_transporter-like_ATP-bd"/>
</dbReference>
<dbReference type="Proteomes" id="UP000008141">
    <property type="component" value="Unassembled WGS sequence"/>
</dbReference>
<dbReference type="eggNOG" id="KOG0054">
    <property type="taxonomic scope" value="Eukaryota"/>
</dbReference>
<dbReference type="InterPro" id="IPR003593">
    <property type="entry name" value="AAA+_ATPase"/>
</dbReference>
<dbReference type="InterPro" id="IPR024535">
    <property type="entry name" value="RHGA/B-epi-like_pectate_lyase"/>
</dbReference>
<keyword evidence="8 11" id="KW-1133">Transmembrane helix</keyword>
<dbReference type="OrthoDB" id="525473at2759"/>
<name>E1ZN61_CHLVA</name>
<dbReference type="GO" id="GO:0005524">
    <property type="term" value="F:ATP binding"/>
    <property type="evidence" value="ECO:0007669"/>
    <property type="project" value="UniProtKB-KW"/>
</dbReference>
<evidence type="ECO:0000259" key="13">
    <source>
        <dbReference type="PROSITE" id="PS50929"/>
    </source>
</evidence>
<feature type="transmembrane region" description="Helical" evidence="11">
    <location>
        <begin position="438"/>
        <end position="456"/>
    </location>
</feature>
<feature type="region of interest" description="Disordered" evidence="10">
    <location>
        <begin position="222"/>
        <end position="259"/>
    </location>
</feature>
<feature type="transmembrane region" description="Helical" evidence="11">
    <location>
        <begin position="617"/>
        <end position="643"/>
    </location>
</feature>
<feature type="transmembrane region" description="Helical" evidence="11">
    <location>
        <begin position="1105"/>
        <end position="1123"/>
    </location>
</feature>
<feature type="domain" description="ABC transporter" evidence="12">
    <location>
        <begin position="718"/>
        <end position="959"/>
    </location>
</feature>
<dbReference type="Pfam" id="PF00664">
    <property type="entry name" value="ABC_membrane"/>
    <property type="match status" value="2"/>
</dbReference>
<keyword evidence="6" id="KW-0547">Nucleotide-binding</keyword>
<dbReference type="PANTHER" id="PTHR24223">
    <property type="entry name" value="ATP-BINDING CASSETTE SUB-FAMILY C"/>
    <property type="match status" value="1"/>
</dbReference>
<comment type="subcellular location">
    <subcellularLocation>
        <location evidence="1">Vacuole membrane</location>
        <topology evidence="1">Multi-pass membrane protein</topology>
    </subcellularLocation>
</comment>
<dbReference type="CDD" id="cd18580">
    <property type="entry name" value="ABC_6TM_ABCC_D2"/>
    <property type="match status" value="1"/>
</dbReference>
<keyword evidence="5" id="KW-0677">Repeat</keyword>
<dbReference type="SMR" id="E1ZN61"/>
<evidence type="ECO:0000256" key="4">
    <source>
        <dbReference type="ARBA" id="ARBA00022692"/>
    </source>
</evidence>
<dbReference type="FunFam" id="3.40.50.300:FF:000630">
    <property type="entry name" value="ATP-binding cassette (ABC) transporter, putative"/>
    <property type="match status" value="1"/>
</dbReference>
<dbReference type="Pfam" id="PF00005">
    <property type="entry name" value="ABC_tran"/>
    <property type="match status" value="2"/>
</dbReference>
<dbReference type="SUPFAM" id="SSF51126">
    <property type="entry name" value="Pectin lyase-like"/>
    <property type="match status" value="1"/>
</dbReference>
<accession>E1ZN61</accession>
<dbReference type="EMBL" id="GL433854">
    <property type="protein sequence ID" value="EFN52914.1"/>
    <property type="molecule type" value="Genomic_DNA"/>
</dbReference>
<dbReference type="GO" id="GO:0140359">
    <property type="term" value="F:ABC-type transporter activity"/>
    <property type="evidence" value="ECO:0007669"/>
    <property type="project" value="InterPro"/>
</dbReference>
<evidence type="ECO:0000256" key="10">
    <source>
        <dbReference type="SAM" id="MobiDB-lite"/>
    </source>
</evidence>
<evidence type="ECO:0000256" key="5">
    <source>
        <dbReference type="ARBA" id="ARBA00022737"/>
    </source>
</evidence>
<dbReference type="SMART" id="SM00382">
    <property type="entry name" value="AAA"/>
    <property type="match status" value="2"/>
</dbReference>
<dbReference type="InParanoid" id="E1ZN61"/>
<keyword evidence="9 11" id="KW-0472">Membrane</keyword>
<evidence type="ECO:0000256" key="9">
    <source>
        <dbReference type="ARBA" id="ARBA00023136"/>
    </source>
</evidence>
<dbReference type="KEGG" id="cvr:CHLNCDRAFT_58775"/>
<feature type="region of interest" description="Disordered" evidence="10">
    <location>
        <begin position="1"/>
        <end position="60"/>
    </location>
</feature>